<evidence type="ECO:0000256" key="2">
    <source>
        <dbReference type="ARBA" id="ARBA00022801"/>
    </source>
</evidence>
<name>A0AAJ5X5N0_9CAUL</name>
<dbReference type="PROSITE" id="PS00122">
    <property type="entry name" value="CARBOXYLESTERASE_B_1"/>
    <property type="match status" value="1"/>
</dbReference>
<evidence type="ECO:0000256" key="3">
    <source>
        <dbReference type="RuleBase" id="RU361235"/>
    </source>
</evidence>
<dbReference type="InterPro" id="IPR002018">
    <property type="entry name" value="CarbesteraseB"/>
</dbReference>
<dbReference type="InterPro" id="IPR019819">
    <property type="entry name" value="Carboxylesterase_B_CS"/>
</dbReference>
<protein>
    <recommendedName>
        <fullName evidence="3">Carboxylic ester hydrolase</fullName>
        <ecNumber evidence="3">3.1.1.-</ecNumber>
    </recommendedName>
</protein>
<dbReference type="Proteomes" id="UP001213664">
    <property type="component" value="Chromosome"/>
</dbReference>
<reference evidence="5" key="1">
    <citation type="submission" date="2023-03" db="EMBL/GenBank/DDBJ databases">
        <title>Andean soil-derived lignocellulolytic bacterial consortium as a source of novel taxa and putative plastic-active enzymes.</title>
        <authorList>
            <person name="Diaz-Garcia L."/>
            <person name="Chuvochina M."/>
            <person name="Feuerriegel G."/>
            <person name="Bunk B."/>
            <person name="Sproer C."/>
            <person name="Streit W.R."/>
            <person name="Rodriguez L.M."/>
            <person name="Overmann J."/>
            <person name="Jimenez D.J."/>
        </authorList>
    </citation>
    <scope>NUCLEOTIDE SEQUENCE</scope>
    <source>
        <strain evidence="5">MAG 833</strain>
    </source>
</reference>
<feature type="domain" description="Carboxylesterase type B" evidence="4">
    <location>
        <begin position="353"/>
        <end position="469"/>
    </location>
</feature>
<dbReference type="InterPro" id="IPR019826">
    <property type="entry name" value="Carboxylesterase_B_AS"/>
</dbReference>
<dbReference type="AlphaFoldDB" id="A0AAJ5X5N0"/>
<evidence type="ECO:0000256" key="1">
    <source>
        <dbReference type="ARBA" id="ARBA00005964"/>
    </source>
</evidence>
<dbReference type="InterPro" id="IPR029058">
    <property type="entry name" value="AB_hydrolase_fold"/>
</dbReference>
<proteinExistence type="inferred from homology"/>
<dbReference type="Pfam" id="PF00135">
    <property type="entry name" value="COesterase"/>
    <property type="match status" value="2"/>
</dbReference>
<sequence length="493" mass="51948">MATTDGQVAGAVADGVASWKGIPFAQPPVGALRWRAPQAPAPWSNVRPATAYSHDCMQIPFAGDAAPLGTPPTEDCLYLNVWRPAAAAANAKLPVIVWIYGGGWVNGGASPAVYDGSPLAREGVVVVSFNYRLGRFGFFAHPALTAENADAGLLGNYGYMDQVSALKWVNANIAAFGGDPANVTIMGESAGGGSVLNLMTTPLAEGLFQRAIAMSAPARMDATMKPLHADNGPDAEDDGVGFANWAGVTGEDAAALAALRALPADKVVAGTGMAERPVAPASGPMRDGRVIVGASQAFRDLRQAHVPLMVGATSRDIGFGPPTSREQLYAQFPDPAAARAAYDGITDDTAFRQAVYSDMFMVEPARFAAQQQTRLGQPAWHYRYGYVAETMRAEWPGTPHATEIPFFMGTIKARYPDKVTPADQAASALIVGYVVNFARTGNPNGTGLPQWPVYEDGGRPVMNFTNTGVRGGQDPWRARLDITQAAAERPSAP</sequence>
<evidence type="ECO:0000259" key="4">
    <source>
        <dbReference type="Pfam" id="PF00135"/>
    </source>
</evidence>
<dbReference type="EMBL" id="CP119326">
    <property type="protein sequence ID" value="WEK41462.1"/>
    <property type="molecule type" value="Genomic_DNA"/>
</dbReference>
<comment type="similarity">
    <text evidence="1 3">Belongs to the type-B carboxylesterase/lipase family.</text>
</comment>
<organism evidence="5 6">
    <name type="scientific">Candidatus Brevundimonas colombiensis</name>
    <dbReference type="NCBI Taxonomy" id="3121376"/>
    <lineage>
        <taxon>Bacteria</taxon>
        <taxon>Pseudomonadati</taxon>
        <taxon>Pseudomonadota</taxon>
        <taxon>Alphaproteobacteria</taxon>
        <taxon>Caulobacterales</taxon>
        <taxon>Caulobacteraceae</taxon>
        <taxon>Brevundimonas</taxon>
    </lineage>
</organism>
<keyword evidence="2 3" id="KW-0378">Hydrolase</keyword>
<dbReference type="EC" id="3.1.1.-" evidence="3"/>
<dbReference type="GO" id="GO:0004104">
    <property type="term" value="F:cholinesterase activity"/>
    <property type="evidence" value="ECO:0007669"/>
    <property type="project" value="InterPro"/>
</dbReference>
<evidence type="ECO:0000313" key="5">
    <source>
        <dbReference type="EMBL" id="WEK41462.1"/>
    </source>
</evidence>
<dbReference type="InterPro" id="IPR050309">
    <property type="entry name" value="Type-B_Carboxylest/Lipase"/>
</dbReference>
<dbReference type="PANTHER" id="PTHR11559">
    <property type="entry name" value="CARBOXYLESTERASE"/>
    <property type="match status" value="1"/>
</dbReference>
<dbReference type="SUPFAM" id="SSF53474">
    <property type="entry name" value="alpha/beta-Hydrolases"/>
    <property type="match status" value="1"/>
</dbReference>
<dbReference type="InterPro" id="IPR000997">
    <property type="entry name" value="Cholinesterase"/>
</dbReference>
<accession>A0AAJ5X5N0</accession>
<dbReference type="Gene3D" id="3.40.50.1820">
    <property type="entry name" value="alpha/beta hydrolase"/>
    <property type="match status" value="1"/>
</dbReference>
<evidence type="ECO:0000313" key="6">
    <source>
        <dbReference type="Proteomes" id="UP001213664"/>
    </source>
</evidence>
<dbReference type="PRINTS" id="PR00878">
    <property type="entry name" value="CHOLNESTRASE"/>
</dbReference>
<dbReference type="PROSITE" id="PS00941">
    <property type="entry name" value="CARBOXYLESTERASE_B_2"/>
    <property type="match status" value="1"/>
</dbReference>
<feature type="domain" description="Carboxylesterase type B" evidence="4">
    <location>
        <begin position="3"/>
        <end position="319"/>
    </location>
</feature>
<gene>
    <name evidence="5" type="ORF">P0Y50_07610</name>
</gene>